<dbReference type="Pfam" id="PF11578">
    <property type="entry name" value="DUF3237"/>
    <property type="match status" value="1"/>
</dbReference>
<reference evidence="1 2" key="1">
    <citation type="submission" date="2024-09" db="EMBL/GenBank/DDBJ databases">
        <authorList>
            <person name="Sun Q."/>
            <person name="Mori K."/>
        </authorList>
    </citation>
    <scope>NUCLEOTIDE SEQUENCE [LARGE SCALE GENOMIC DNA]</scope>
    <source>
        <strain evidence="1 2">CCM 7468</strain>
    </source>
</reference>
<accession>A0ABV6IMB0</accession>
<proteinExistence type="predicted"/>
<comment type="caution">
    <text evidence="1">The sequence shown here is derived from an EMBL/GenBank/DDBJ whole genome shotgun (WGS) entry which is preliminary data.</text>
</comment>
<dbReference type="PANTHER" id="PTHR37315:SF1">
    <property type="entry name" value="UPF0311 PROTEIN BLR7842"/>
    <property type="match status" value="1"/>
</dbReference>
<dbReference type="Proteomes" id="UP001589789">
    <property type="component" value="Unassembled WGS sequence"/>
</dbReference>
<dbReference type="Gene3D" id="2.40.160.20">
    <property type="match status" value="1"/>
</dbReference>
<dbReference type="RefSeq" id="WP_377048826.1">
    <property type="nucleotide sequence ID" value="NZ_JBHLVZ010000002.1"/>
</dbReference>
<organism evidence="1 2">
    <name type="scientific">Muricoccus vinaceus</name>
    <dbReference type="NCBI Taxonomy" id="424704"/>
    <lineage>
        <taxon>Bacteria</taxon>
        <taxon>Pseudomonadati</taxon>
        <taxon>Pseudomonadota</taxon>
        <taxon>Alphaproteobacteria</taxon>
        <taxon>Acetobacterales</taxon>
        <taxon>Roseomonadaceae</taxon>
        <taxon>Muricoccus</taxon>
    </lineage>
</organism>
<protein>
    <submittedName>
        <fullName evidence="1">DUF3237 domain-containing protein</fullName>
    </submittedName>
</protein>
<name>A0ABV6IMB0_9PROT</name>
<dbReference type="PANTHER" id="PTHR37315">
    <property type="entry name" value="UPF0311 PROTEIN BLR7842"/>
    <property type="match status" value="1"/>
</dbReference>
<gene>
    <name evidence="1" type="ORF">ACFFIC_04155</name>
</gene>
<dbReference type="EMBL" id="JBHLVZ010000002">
    <property type="protein sequence ID" value="MFC0384743.1"/>
    <property type="molecule type" value="Genomic_DNA"/>
</dbReference>
<keyword evidence="2" id="KW-1185">Reference proteome</keyword>
<dbReference type="InterPro" id="IPR020915">
    <property type="entry name" value="UPF0311"/>
</dbReference>
<evidence type="ECO:0000313" key="2">
    <source>
        <dbReference type="Proteomes" id="UP001589789"/>
    </source>
</evidence>
<sequence>MAVPAWGETGCSAGRARAGAARFPAARSAWRARPGALGLAGTAEAAAQPGYAPPMAGTVPLALPRTEFVHEAICDLAPTMMLGDCPPGERRMVPIAGGTFEGPRIRGTVLAGGADRQLVREDGVRQLNPLHELRAEDGAVITVRNRVLVDDPPGGARHAFFTLELTAPEGPHAWLNRGVCVGTLDSLRPARAAACIRVFKVV</sequence>
<evidence type="ECO:0000313" key="1">
    <source>
        <dbReference type="EMBL" id="MFC0384743.1"/>
    </source>
</evidence>